<dbReference type="GO" id="GO:0003676">
    <property type="term" value="F:nucleic acid binding"/>
    <property type="evidence" value="ECO:0007669"/>
    <property type="project" value="InterPro"/>
</dbReference>
<name>A0A5B6WZU2_9ROSI</name>
<dbReference type="PROSITE" id="PS50158">
    <property type="entry name" value="ZF_CCHC"/>
    <property type="match status" value="1"/>
</dbReference>
<sequence>MTFSLCDNVEPRNSTVEEIIPKKVRFRDKEDETSNDMMIEISSDQPTSWRDMLVGSEEKEAIDILEGDIQKSVVNGVPSITFSDRIHQILIQGMDITVILKLLGRNIGFSVLQNKIYSMWRPSAPTHMMDIENGYFLVKFQNKLDCEKALSEGSWTIFGQYLTVQPWTMAFDPIRPIRAWIRFPVLPSYLYNRKIITEFGELVGKVVKLDLNTDSRMRGRFARMAVYINLEKPLVSQILINDHSQKVEYEFLSTICFHCGRYGHVENICNFRILDSTVGVNTDSSVKTPDNQNLNVEQSKKKDENYGPWMILERKSRRKLRDNLQDSTGIQEKEKESLRGSGLNNRNSNKEIKNRDRVDLRRSKGKAVLIEDKSRKDMGL</sequence>
<feature type="compositionally biased region" description="Basic and acidic residues" evidence="2">
    <location>
        <begin position="348"/>
        <end position="359"/>
    </location>
</feature>
<dbReference type="EMBL" id="SMMG02000001">
    <property type="protein sequence ID" value="KAA3486305.1"/>
    <property type="molecule type" value="Genomic_DNA"/>
</dbReference>
<protein>
    <submittedName>
        <fullName evidence="4">GroES-like zinc-binding alcohol dehydrogenase family protein</fullName>
    </submittedName>
</protein>
<dbReference type="InterPro" id="IPR040256">
    <property type="entry name" value="At4g02000-like"/>
</dbReference>
<feature type="domain" description="CCHC-type" evidence="3">
    <location>
        <begin position="256"/>
        <end position="269"/>
    </location>
</feature>
<dbReference type="OrthoDB" id="994333at2759"/>
<keyword evidence="1" id="KW-0863">Zinc-finger</keyword>
<dbReference type="InterPro" id="IPR025558">
    <property type="entry name" value="DUF4283"/>
</dbReference>
<feature type="region of interest" description="Disordered" evidence="2">
    <location>
        <begin position="320"/>
        <end position="359"/>
    </location>
</feature>
<proteinExistence type="predicted"/>
<dbReference type="PANTHER" id="PTHR31286:SF173">
    <property type="entry name" value="DUF4283 DOMAIN-CONTAINING PROTEIN"/>
    <property type="match status" value="1"/>
</dbReference>
<dbReference type="InterPro" id="IPR001878">
    <property type="entry name" value="Znf_CCHC"/>
</dbReference>
<evidence type="ECO:0000259" key="3">
    <source>
        <dbReference type="PROSITE" id="PS50158"/>
    </source>
</evidence>
<gene>
    <name evidence="4" type="ORF">EPI10_030228</name>
</gene>
<keyword evidence="5" id="KW-1185">Reference proteome</keyword>
<dbReference type="GO" id="GO:0008270">
    <property type="term" value="F:zinc ion binding"/>
    <property type="evidence" value="ECO:0007669"/>
    <property type="project" value="UniProtKB-KW"/>
</dbReference>
<dbReference type="AlphaFoldDB" id="A0A5B6WZU2"/>
<evidence type="ECO:0000313" key="4">
    <source>
        <dbReference type="EMBL" id="KAA3486305.1"/>
    </source>
</evidence>
<keyword evidence="1" id="KW-0479">Metal-binding</keyword>
<dbReference type="PANTHER" id="PTHR31286">
    <property type="entry name" value="GLYCINE-RICH CELL WALL STRUCTURAL PROTEIN 1.8-LIKE"/>
    <property type="match status" value="1"/>
</dbReference>
<keyword evidence="1" id="KW-0862">Zinc</keyword>
<organism evidence="4 5">
    <name type="scientific">Gossypium australe</name>
    <dbReference type="NCBI Taxonomy" id="47621"/>
    <lineage>
        <taxon>Eukaryota</taxon>
        <taxon>Viridiplantae</taxon>
        <taxon>Streptophyta</taxon>
        <taxon>Embryophyta</taxon>
        <taxon>Tracheophyta</taxon>
        <taxon>Spermatophyta</taxon>
        <taxon>Magnoliopsida</taxon>
        <taxon>eudicotyledons</taxon>
        <taxon>Gunneridae</taxon>
        <taxon>Pentapetalae</taxon>
        <taxon>rosids</taxon>
        <taxon>malvids</taxon>
        <taxon>Malvales</taxon>
        <taxon>Malvaceae</taxon>
        <taxon>Malvoideae</taxon>
        <taxon>Gossypium</taxon>
    </lineage>
</organism>
<comment type="caution">
    <text evidence="4">The sequence shown here is derived from an EMBL/GenBank/DDBJ whole genome shotgun (WGS) entry which is preliminary data.</text>
</comment>
<evidence type="ECO:0000256" key="1">
    <source>
        <dbReference type="PROSITE-ProRule" id="PRU00047"/>
    </source>
</evidence>
<evidence type="ECO:0000256" key="2">
    <source>
        <dbReference type="SAM" id="MobiDB-lite"/>
    </source>
</evidence>
<dbReference type="Proteomes" id="UP000325315">
    <property type="component" value="Unassembled WGS sequence"/>
</dbReference>
<dbReference type="Pfam" id="PF14111">
    <property type="entry name" value="DUF4283"/>
    <property type="match status" value="1"/>
</dbReference>
<evidence type="ECO:0000313" key="5">
    <source>
        <dbReference type="Proteomes" id="UP000325315"/>
    </source>
</evidence>
<reference evidence="5" key="1">
    <citation type="journal article" date="2019" name="Plant Biotechnol. J.">
        <title>Genome sequencing of the Australian wild diploid species Gossypium australe highlights disease resistance and delayed gland morphogenesis.</title>
        <authorList>
            <person name="Cai Y."/>
            <person name="Cai X."/>
            <person name="Wang Q."/>
            <person name="Wang P."/>
            <person name="Zhang Y."/>
            <person name="Cai C."/>
            <person name="Xu Y."/>
            <person name="Wang K."/>
            <person name="Zhou Z."/>
            <person name="Wang C."/>
            <person name="Geng S."/>
            <person name="Li B."/>
            <person name="Dong Q."/>
            <person name="Hou Y."/>
            <person name="Wang H."/>
            <person name="Ai P."/>
            <person name="Liu Z."/>
            <person name="Yi F."/>
            <person name="Sun M."/>
            <person name="An G."/>
            <person name="Cheng J."/>
            <person name="Zhang Y."/>
            <person name="Shi Q."/>
            <person name="Xie Y."/>
            <person name="Shi X."/>
            <person name="Chang Y."/>
            <person name="Huang F."/>
            <person name="Chen Y."/>
            <person name="Hong S."/>
            <person name="Mi L."/>
            <person name="Sun Q."/>
            <person name="Zhang L."/>
            <person name="Zhou B."/>
            <person name="Peng R."/>
            <person name="Zhang X."/>
            <person name="Liu F."/>
        </authorList>
    </citation>
    <scope>NUCLEOTIDE SEQUENCE [LARGE SCALE GENOMIC DNA]</scope>
    <source>
        <strain evidence="5">cv. PA1801</strain>
    </source>
</reference>
<accession>A0A5B6WZU2</accession>